<protein>
    <recommendedName>
        <fullName evidence="6">WD40 repeat-like protein</fullName>
    </recommendedName>
</protein>
<dbReference type="PROSITE" id="PS50294">
    <property type="entry name" value="WD_REPEATS_REGION"/>
    <property type="match status" value="1"/>
</dbReference>
<dbReference type="PROSITE" id="PS00678">
    <property type="entry name" value="WD_REPEATS_1"/>
    <property type="match status" value="1"/>
</dbReference>
<evidence type="ECO:0000313" key="5">
    <source>
        <dbReference type="Proteomes" id="UP001302745"/>
    </source>
</evidence>
<evidence type="ECO:0000256" key="2">
    <source>
        <dbReference type="ARBA" id="ARBA00022737"/>
    </source>
</evidence>
<dbReference type="SUPFAM" id="SSF50998">
    <property type="entry name" value="Quinoprotein alcohol dehydrogenase-like"/>
    <property type="match status" value="1"/>
</dbReference>
<reference evidence="4" key="2">
    <citation type="submission" date="2023-05" db="EMBL/GenBank/DDBJ databases">
        <authorList>
            <consortium name="Lawrence Berkeley National Laboratory"/>
            <person name="Steindorff A."/>
            <person name="Hensen N."/>
            <person name="Bonometti L."/>
            <person name="Westerberg I."/>
            <person name="Brannstrom I.O."/>
            <person name="Guillou S."/>
            <person name="Cros-Aarteil S."/>
            <person name="Calhoun S."/>
            <person name="Haridas S."/>
            <person name="Kuo A."/>
            <person name="Mondo S."/>
            <person name="Pangilinan J."/>
            <person name="Riley R."/>
            <person name="Labutti K."/>
            <person name="Andreopoulos B."/>
            <person name="Lipzen A."/>
            <person name="Chen C."/>
            <person name="Yanf M."/>
            <person name="Daum C."/>
            <person name="Ng V."/>
            <person name="Clum A."/>
            <person name="Ohm R."/>
            <person name="Martin F."/>
            <person name="Silar P."/>
            <person name="Natvig D."/>
            <person name="Lalanne C."/>
            <person name="Gautier V."/>
            <person name="Ament-Velasquez S.L."/>
            <person name="Kruys A."/>
            <person name="Hutchinson M.I."/>
            <person name="Powell A.J."/>
            <person name="Barry K."/>
            <person name="Miller A.N."/>
            <person name="Grigoriev I.V."/>
            <person name="Debuchy R."/>
            <person name="Gladieux P."/>
            <person name="Thoren M.H."/>
            <person name="Johannesson H."/>
        </authorList>
    </citation>
    <scope>NUCLEOTIDE SEQUENCE</scope>
    <source>
        <strain evidence="4">CBS 538.74</strain>
    </source>
</reference>
<gene>
    <name evidence="4" type="ORF">C8A00DRAFT_19395</name>
</gene>
<accession>A0AAN6VCI5</accession>
<feature type="repeat" description="WD" evidence="3">
    <location>
        <begin position="1"/>
        <end position="26"/>
    </location>
</feature>
<reference evidence="4" key="1">
    <citation type="journal article" date="2023" name="Mol. Phylogenet. Evol.">
        <title>Genome-scale phylogeny and comparative genomics of the fungal order Sordariales.</title>
        <authorList>
            <person name="Hensen N."/>
            <person name="Bonometti L."/>
            <person name="Westerberg I."/>
            <person name="Brannstrom I.O."/>
            <person name="Guillou S."/>
            <person name="Cros-Aarteil S."/>
            <person name="Calhoun S."/>
            <person name="Haridas S."/>
            <person name="Kuo A."/>
            <person name="Mondo S."/>
            <person name="Pangilinan J."/>
            <person name="Riley R."/>
            <person name="LaButti K."/>
            <person name="Andreopoulos B."/>
            <person name="Lipzen A."/>
            <person name="Chen C."/>
            <person name="Yan M."/>
            <person name="Daum C."/>
            <person name="Ng V."/>
            <person name="Clum A."/>
            <person name="Steindorff A."/>
            <person name="Ohm R.A."/>
            <person name="Martin F."/>
            <person name="Silar P."/>
            <person name="Natvig D.O."/>
            <person name="Lalanne C."/>
            <person name="Gautier V."/>
            <person name="Ament-Velasquez S.L."/>
            <person name="Kruys A."/>
            <person name="Hutchinson M.I."/>
            <person name="Powell A.J."/>
            <person name="Barry K."/>
            <person name="Miller A.N."/>
            <person name="Grigoriev I.V."/>
            <person name="Debuchy R."/>
            <person name="Gladieux P."/>
            <person name="Hiltunen Thoren M."/>
            <person name="Johannesson H."/>
        </authorList>
    </citation>
    <scope>NUCLEOTIDE SEQUENCE</scope>
    <source>
        <strain evidence="4">CBS 538.74</strain>
    </source>
</reference>
<evidence type="ECO:0000313" key="4">
    <source>
        <dbReference type="EMBL" id="KAK4148842.1"/>
    </source>
</evidence>
<keyword evidence="5" id="KW-1185">Reference proteome</keyword>
<evidence type="ECO:0008006" key="6">
    <source>
        <dbReference type="Google" id="ProtNLM"/>
    </source>
</evidence>
<dbReference type="PROSITE" id="PS50082">
    <property type="entry name" value="WD_REPEATS_2"/>
    <property type="match status" value="1"/>
</dbReference>
<comment type="caution">
    <text evidence="4">The sequence shown here is derived from an EMBL/GenBank/DDBJ whole genome shotgun (WGS) entry which is preliminary data.</text>
</comment>
<dbReference type="InterPro" id="IPR011047">
    <property type="entry name" value="Quinoprotein_ADH-like_sf"/>
</dbReference>
<dbReference type="Gene3D" id="2.130.10.10">
    <property type="entry name" value="YVTN repeat-like/Quinoprotein amine dehydrogenase"/>
    <property type="match status" value="1"/>
</dbReference>
<dbReference type="InterPro" id="IPR015943">
    <property type="entry name" value="WD40/YVTN_repeat-like_dom_sf"/>
</dbReference>
<organism evidence="4 5">
    <name type="scientific">Chaetomidium leptoderma</name>
    <dbReference type="NCBI Taxonomy" id="669021"/>
    <lineage>
        <taxon>Eukaryota</taxon>
        <taxon>Fungi</taxon>
        <taxon>Dikarya</taxon>
        <taxon>Ascomycota</taxon>
        <taxon>Pezizomycotina</taxon>
        <taxon>Sordariomycetes</taxon>
        <taxon>Sordariomycetidae</taxon>
        <taxon>Sordariales</taxon>
        <taxon>Chaetomiaceae</taxon>
        <taxon>Chaetomidium</taxon>
    </lineage>
</organism>
<keyword evidence="2" id="KW-0677">Repeat</keyword>
<proteinExistence type="predicted"/>
<dbReference type="AlphaFoldDB" id="A0AAN6VCI5"/>
<feature type="non-terminal residue" evidence="4">
    <location>
        <position position="1"/>
    </location>
</feature>
<evidence type="ECO:0000256" key="3">
    <source>
        <dbReference type="PROSITE-ProRule" id="PRU00221"/>
    </source>
</evidence>
<dbReference type="EMBL" id="MU857248">
    <property type="protein sequence ID" value="KAK4148842.1"/>
    <property type="molecule type" value="Genomic_DNA"/>
</dbReference>
<sequence>GQRLASGSGDETVKIWDAASGRCLQTIDVSARIGRISFDQTDHRYLLTDIGRIQMAIAIAESSIKPDNLERHGYSLGQDSSWITCNGQNVLWLPSEARPGCFAVQGQMISIGCASGRVLVIGFSRDV</sequence>
<name>A0AAN6VCI5_9PEZI</name>
<evidence type="ECO:0000256" key="1">
    <source>
        <dbReference type="ARBA" id="ARBA00022574"/>
    </source>
</evidence>
<dbReference type="InterPro" id="IPR019775">
    <property type="entry name" value="WD40_repeat_CS"/>
</dbReference>
<dbReference type="Proteomes" id="UP001302745">
    <property type="component" value="Unassembled WGS sequence"/>
</dbReference>
<keyword evidence="1 3" id="KW-0853">WD repeat</keyword>
<dbReference type="InterPro" id="IPR001680">
    <property type="entry name" value="WD40_rpt"/>
</dbReference>